<dbReference type="RefSeq" id="WP_339098363.1">
    <property type="nucleotide sequence ID" value="NZ_CP149786.1"/>
</dbReference>
<evidence type="ECO:0000313" key="1">
    <source>
        <dbReference type="EMBL" id="WYF46843.1"/>
    </source>
</evidence>
<gene>
    <name evidence="1" type="ORF">WDJ50_18725</name>
</gene>
<geneLocation type="plasmid" evidence="1">
    <name>p3</name>
</geneLocation>
<keyword evidence="1" id="KW-0614">Plasmid</keyword>
<dbReference type="AlphaFoldDB" id="A0AAU6Q8Y9"/>
<name>A0AAU6Q8Y9_9DEIO</name>
<reference evidence="1" key="1">
    <citation type="submission" date="2024-03" db="EMBL/GenBank/DDBJ databases">
        <title>Deinococcus weizhi sp. nov., isolated from human skin.</title>
        <authorList>
            <person name="Wei Z."/>
            <person name="Tian F."/>
            <person name="Yang C."/>
            <person name="Xin L.T."/>
            <person name="Wen Z.J."/>
            <person name="Lan K.C."/>
            <person name="Yu L."/>
            <person name="Zhe W."/>
            <person name="Dan F.D."/>
            <person name="Jun W."/>
            <person name="Rui Z."/>
            <person name="Yong X.J."/>
            <person name="Ting Y."/>
            <person name="Wei X."/>
            <person name="Xu Z.G."/>
            <person name="Xin Z."/>
            <person name="Dong F.G."/>
            <person name="Ni X.M."/>
            <person name="Zheng M.G."/>
            <person name="Chun Y."/>
            <person name="Qian W.X."/>
        </authorList>
    </citation>
    <scope>NUCLEOTIDE SEQUENCE</scope>
    <source>
        <strain evidence="1">VB142</strain>
        <plasmid evidence="1">p3</plasmid>
    </source>
</reference>
<organism evidence="1">
    <name type="scientific">Deinococcus sp. VB142</name>
    <dbReference type="NCBI Taxonomy" id="3112952"/>
    <lineage>
        <taxon>Bacteria</taxon>
        <taxon>Thermotogati</taxon>
        <taxon>Deinococcota</taxon>
        <taxon>Deinococci</taxon>
        <taxon>Deinococcales</taxon>
        <taxon>Deinococcaceae</taxon>
        <taxon>Deinococcus</taxon>
    </lineage>
</organism>
<accession>A0AAU6Q8Y9</accession>
<dbReference type="Pfam" id="PF05973">
    <property type="entry name" value="Gp49"/>
    <property type="match status" value="1"/>
</dbReference>
<dbReference type="EMBL" id="CP149786">
    <property type="protein sequence ID" value="WYF46843.1"/>
    <property type="molecule type" value="Genomic_DNA"/>
</dbReference>
<dbReference type="InterPro" id="IPR009241">
    <property type="entry name" value="HigB-like"/>
</dbReference>
<protein>
    <submittedName>
        <fullName evidence="1">Type II toxin-antitoxin system RelE/ParE family toxin</fullName>
    </submittedName>
</protein>
<proteinExistence type="predicted"/>
<sequence length="117" mass="13384">MADDSSAEKPIQWIGSSFDDLLAFPREARRQAGYQLSRIQAGVEPTDWKPFGQVGSGVREIRIREESGAYRVMYVAKFEEAIYVLHCFEKKTQATSKHDKQIATERYKALAQRRGTK</sequence>